<name>A0A1Y1JGH9_PLAGO</name>
<dbReference type="EMBL" id="BDQF01000004">
    <property type="protein sequence ID" value="GAW79543.1"/>
    <property type="molecule type" value="Genomic_DNA"/>
</dbReference>
<feature type="compositionally biased region" description="Basic and acidic residues" evidence="1">
    <location>
        <begin position="685"/>
        <end position="703"/>
    </location>
</feature>
<feature type="region of interest" description="Disordered" evidence="1">
    <location>
        <begin position="529"/>
        <end position="570"/>
    </location>
</feature>
<reference evidence="3" key="1">
    <citation type="submission" date="2017-04" db="EMBL/GenBank/DDBJ databases">
        <title>Plasmodium gonderi genome.</title>
        <authorList>
            <person name="Arisue N."/>
            <person name="Honma H."/>
            <person name="Kawai S."/>
            <person name="Tougan T."/>
            <person name="Tanabe K."/>
            <person name="Horii T."/>
        </authorList>
    </citation>
    <scope>NUCLEOTIDE SEQUENCE [LARGE SCALE GENOMIC DNA]</scope>
    <source>
        <strain evidence="3">ATCC 30045</strain>
    </source>
</reference>
<dbReference type="OrthoDB" id="371968at2759"/>
<feature type="compositionally biased region" description="Basic and acidic residues" evidence="1">
    <location>
        <begin position="789"/>
        <end position="800"/>
    </location>
</feature>
<feature type="region of interest" description="Disordered" evidence="1">
    <location>
        <begin position="685"/>
        <end position="715"/>
    </location>
</feature>
<feature type="compositionally biased region" description="Polar residues" evidence="1">
    <location>
        <begin position="540"/>
        <end position="549"/>
    </location>
</feature>
<proteinExistence type="predicted"/>
<dbReference type="RefSeq" id="XP_028542132.1">
    <property type="nucleotide sequence ID" value="XM_028686331.1"/>
</dbReference>
<evidence type="ECO:0000313" key="2">
    <source>
        <dbReference type="EMBL" id="GAW79543.1"/>
    </source>
</evidence>
<sequence>MSTDTWSILYRYNNDDIKSLTEWRKNKGHAQNISDDFQLSKKCILHTDTGMYQCKIQQGAKKGAVKMEEDMDDKYQLSDKCEKHLVVEKNGQGKEPNDEAEGNDSNINEHAFKLKNNSKFIKNRNGQIHKIVNKSKSDYLSYKLKNNLSLVGNFVNHEKTVLHNNSYQHTNSFHRNNAYRCINSVHHNNGGYNQLYTLTNEDMKHFLDESSQLLPEIRRYTLNNTLDENISKDQSKEKCLIRNVTNMGSIRGENEVLNMSFPRGVEKKMFTLTKEKESDECEGETSNEHFHLCVDERSNNELFEDISKSNNYFEKVGKDSPGYINGERNLNEKKNRIIVKESKLFIRQEHGTSELTKEKHTTIDNITGKKNNLMNEENEITCISYVKERDRSRRRAVMMDKEIQQNTDRGSLSQSDHSDLKKKNFHFSGRKKKGGNTEKGKKSINYKSIYKNVREKLVVHQNNTMLDHHKWLQKCPHVDVNHFRIPNEDLYKKENIKDVSREVLSMISNEMHDYTTETWKPINRHSNCSSAMNSRDENTNMRNSSSGTFEHTGRRSSKGKSSNGKYGFNEKHISKSNLGMEKNAKLNNPFDDSNGTTFGANDSFLLTMAEEKKCHYNTRNAHTSNNFFEKYKSVQFCDSLENSHFWKKHILEVLKKSAKGEKKMEKEMEKQMEKKMEKKIEKKMEKKKEKKMEKKKEKKMEKKKEKKMGKKNGNHIGEKKFMCKITCNALKAKIPYVTQTNSTDANSLTNFVPKSIGSIESVTTKGKSADIACGVRTRNPINGHAGSATRRDNDNKGEHNYSRARTQHINNCLDIICSGNASLGCDKGEKKKRHDGKGGEFAGKSNVLICDKRGSWCSTKMSDIENHNSVCNFNHNNGRSSNSSRNGRSSNSSSNGRSNNSDKIRNNSSGSLFLSEPLLNADEKEGASNPSVDVFFPHVSPIINSKNSYNMLTKSNNSKIVINEKIKINYPDGRPITQCNGNGKFLQGDEVKKGDSQMKHGNDCINNMVSGSVKASVTIKIGHNKFVKDYDEDCTIEDIRNDSSEDYSHDKYAFSAHTEELGGDEPNCINNHVNLPSNDKDALNSFDVTCEDCRDVNGNQMEDIFSSNDILVKDIEEIKMNKMFFEEICIFRIHEKNDENSESSGRKEQKNNPFEYHLEGHGARILHHKHSIQDVDITKLVLNKNCYEQINHEVQNLMKEEDTYEIEMNVGLVFRKYISIVINLACNYLLIKKNEKNIITCIPYSNILEVSIIKRSKKKKDRYLFKLVYVFKKKEQYEKNVTLLFRSNRMEVFEKINSKVEPNSVERKDPRCKEYLDIESVYSYMVEKHKKAYLLYLKHLLHITERVCRRHILKYAFIELKKKCDHEKKIQQMKKERDKAVQNVADKLDFWMKKRLQTYFNVLVIKSYETSFINYQVKTNNMLFNMLVKEKSSYQEIVERQSFLLLFHVLSNMYKRKMSKYFRCFVNNNRTLSRRKNAVCYSLTRVNGIMLNYERRIKCHVISKLKFNYDYVTYFVFVMYKIYMRRVFLGYIHLRDNKNGKKIVIEKSVYKMIKVLSKMVESQKFYAFLKLQKYIFHEMDRKNKLICNRLMYTNNELCQNLDKVAIEKGINKVESFYKFKMKEYLLKYFYILKGPQAANIIQFKNRSLKYCGIFSFILNKIIQKKVQDLFFIFVLKCYQTNNKNRLLYAMKYLNQILEKKEKTNVMNLLQMYDTYPCLFQYRHLTKIEIFAKSVDNFITFCNKKLLLNFLLKLQHLKYQERFIKAYKCIESLYKIIRIVNKEINSRMQMSFQLLLQNANKKNNDILKEKILKTNKKKTQLKFNYKKALSSPAPFLDSKKECLFYHLDLPLPSTSDSLSLFKRYPYLFYNSDISPERTTMADMDKIKRKICDFNNRMSNVKL</sequence>
<feature type="region of interest" description="Disordered" evidence="1">
    <location>
        <begin position="399"/>
        <end position="443"/>
    </location>
</feature>
<feature type="compositionally biased region" description="Basic residues" evidence="1">
    <location>
        <begin position="423"/>
        <end position="434"/>
    </location>
</feature>
<feature type="region of interest" description="Disordered" evidence="1">
    <location>
        <begin position="778"/>
        <end position="800"/>
    </location>
</feature>
<feature type="compositionally biased region" description="Low complexity" evidence="1">
    <location>
        <begin position="875"/>
        <end position="899"/>
    </location>
</feature>
<protein>
    <submittedName>
        <fullName evidence="2">Uncharacterized protein</fullName>
    </submittedName>
</protein>
<evidence type="ECO:0000313" key="3">
    <source>
        <dbReference type="Proteomes" id="UP000195521"/>
    </source>
</evidence>
<feature type="compositionally biased region" description="Basic residues" evidence="1">
    <location>
        <begin position="704"/>
        <end position="713"/>
    </location>
</feature>
<dbReference type="Proteomes" id="UP000195521">
    <property type="component" value="Unassembled WGS sequence"/>
</dbReference>
<gene>
    <name evidence="2" type="ORF">PGO_041430</name>
</gene>
<organism evidence="2 3">
    <name type="scientific">Plasmodium gonderi</name>
    <dbReference type="NCBI Taxonomy" id="77519"/>
    <lineage>
        <taxon>Eukaryota</taxon>
        <taxon>Sar</taxon>
        <taxon>Alveolata</taxon>
        <taxon>Apicomplexa</taxon>
        <taxon>Aconoidasida</taxon>
        <taxon>Haemosporida</taxon>
        <taxon>Plasmodiidae</taxon>
        <taxon>Plasmodium</taxon>
        <taxon>Plasmodium (Plasmodium)</taxon>
    </lineage>
</organism>
<evidence type="ECO:0000256" key="1">
    <source>
        <dbReference type="SAM" id="MobiDB-lite"/>
    </source>
</evidence>
<comment type="caution">
    <text evidence="2">The sequence shown here is derived from an EMBL/GenBank/DDBJ whole genome shotgun (WGS) entry which is preliminary data.</text>
</comment>
<keyword evidence="3" id="KW-1185">Reference proteome</keyword>
<dbReference type="GeneID" id="39746254"/>
<feature type="region of interest" description="Disordered" evidence="1">
    <location>
        <begin position="875"/>
        <end position="909"/>
    </location>
</feature>
<accession>A0A1Y1JGH9</accession>
<feature type="compositionally biased region" description="Polar residues" evidence="1">
    <location>
        <begin position="404"/>
        <end position="415"/>
    </location>
</feature>